<dbReference type="RefSeq" id="WP_097017433.1">
    <property type="nucleotide sequence ID" value="NZ_OBDZ01000008.1"/>
</dbReference>
<keyword evidence="1" id="KW-0732">Signal</keyword>
<dbReference type="SUPFAM" id="SSF56935">
    <property type="entry name" value="Porins"/>
    <property type="match status" value="1"/>
</dbReference>
<dbReference type="AlphaFoldDB" id="A0A285GLG1"/>
<evidence type="ECO:0000256" key="1">
    <source>
        <dbReference type="SAM" id="SignalP"/>
    </source>
</evidence>
<reference evidence="3" key="1">
    <citation type="submission" date="2017-09" db="EMBL/GenBank/DDBJ databases">
        <authorList>
            <person name="Varghese N."/>
            <person name="Submissions S."/>
        </authorList>
    </citation>
    <scope>NUCLEOTIDE SEQUENCE [LARGE SCALE GENOMIC DNA]</scope>
    <source>
        <strain evidence="3">MSL47</strain>
    </source>
</reference>
<gene>
    <name evidence="2" type="ORF">SAMN06265827_108107</name>
</gene>
<sequence length="468" mass="51009">MKKISLLLTCALVMALAVPAFAAEDNVKVTGEVKTVFEVGNYSSGEETATVNLWADDDALDLDNPFDGDGDGDMDDYPAEKAFYQEIDFNVAGNLDNINFNLAVDTLTNVFSSTSSYESSYGKFGVFEDDQDIVMDTALLTISNGFSTLKAGDLEDYNASKYFIYDDEDMEGVEVTTTVSDYVVKAFVLGEDDNDAGTSDEDGSDYYGVTATRNFANGSFTGKLYHGRDVGIEDANGSKVTDLAAALTYDVNELFNVNGEVVFNRSEDANDDSESDSLFNLGAKYKATDVVTVRGMFETVGEDFVAPLADLEEEDANYDLFNIGADFAVNANNTLKADYTMVDHDTDDNKNKFELAWDNVNGAFTNTASVEFITNDSYDIDQEDDDVTVLTVGTKYAMSDVTTITGKLVNQSADDYYDNNFTYLAAGLNTKLSDNMSWNTEAKYITGSDKDDNDGEGNSIKTVLAVSF</sequence>
<proteinExistence type="predicted"/>
<dbReference type="Proteomes" id="UP000219573">
    <property type="component" value="Unassembled WGS sequence"/>
</dbReference>
<name>A0A285GLG1_9FIRM</name>
<accession>A0A285GLG1</accession>
<evidence type="ECO:0000313" key="3">
    <source>
        <dbReference type="Proteomes" id="UP000219573"/>
    </source>
</evidence>
<protein>
    <recommendedName>
        <fullName evidence="4">Porin domain-containing protein</fullName>
    </recommendedName>
</protein>
<organism evidence="2 3">
    <name type="scientific">Orenia metallireducens</name>
    <dbReference type="NCBI Taxonomy" id="1413210"/>
    <lineage>
        <taxon>Bacteria</taxon>
        <taxon>Bacillati</taxon>
        <taxon>Bacillota</taxon>
        <taxon>Clostridia</taxon>
        <taxon>Halanaerobiales</taxon>
        <taxon>Halobacteroidaceae</taxon>
        <taxon>Orenia</taxon>
    </lineage>
</organism>
<keyword evidence="3" id="KW-1185">Reference proteome</keyword>
<feature type="chain" id="PRO_5011972997" description="Porin domain-containing protein" evidence="1">
    <location>
        <begin position="23"/>
        <end position="468"/>
    </location>
</feature>
<evidence type="ECO:0008006" key="4">
    <source>
        <dbReference type="Google" id="ProtNLM"/>
    </source>
</evidence>
<dbReference type="EMBL" id="OBDZ01000008">
    <property type="protein sequence ID" value="SNY24409.1"/>
    <property type="molecule type" value="Genomic_DNA"/>
</dbReference>
<feature type="signal peptide" evidence="1">
    <location>
        <begin position="1"/>
        <end position="22"/>
    </location>
</feature>
<evidence type="ECO:0000313" key="2">
    <source>
        <dbReference type="EMBL" id="SNY24409.1"/>
    </source>
</evidence>